<dbReference type="Pfam" id="PF20454">
    <property type="entry name" value="GpA_nuclease"/>
    <property type="match status" value="1"/>
</dbReference>
<organism evidence="3 4">
    <name type="scientific">Chelatococcus reniformis</name>
    <dbReference type="NCBI Taxonomy" id="1494448"/>
    <lineage>
        <taxon>Bacteria</taxon>
        <taxon>Pseudomonadati</taxon>
        <taxon>Pseudomonadota</taxon>
        <taxon>Alphaproteobacteria</taxon>
        <taxon>Hyphomicrobiales</taxon>
        <taxon>Chelatococcaceae</taxon>
        <taxon>Chelatococcus</taxon>
    </lineage>
</organism>
<comment type="caution">
    <text evidence="3">The sequence shown here is derived from an EMBL/GenBank/DDBJ whole genome shotgun (WGS) entry which is preliminary data.</text>
</comment>
<dbReference type="Pfam" id="PF05876">
    <property type="entry name" value="GpA_ATPase"/>
    <property type="match status" value="1"/>
</dbReference>
<evidence type="ECO:0000313" key="3">
    <source>
        <dbReference type="EMBL" id="GGC90452.1"/>
    </source>
</evidence>
<dbReference type="InterPro" id="IPR008866">
    <property type="entry name" value="Phage_lambda_GpA-like"/>
</dbReference>
<dbReference type="InterPro" id="IPR046454">
    <property type="entry name" value="GpA_endonuclease"/>
</dbReference>
<dbReference type="GO" id="GO:0005524">
    <property type="term" value="F:ATP binding"/>
    <property type="evidence" value="ECO:0007669"/>
    <property type="project" value="InterPro"/>
</dbReference>
<dbReference type="InterPro" id="IPR046453">
    <property type="entry name" value="GpA_ATPase"/>
</dbReference>
<dbReference type="PANTHER" id="PTHR34413:SF2">
    <property type="entry name" value="PROPHAGE TAIL FIBER ASSEMBLY PROTEIN HOMOLOG TFAE-RELATED"/>
    <property type="match status" value="1"/>
</dbReference>
<accession>A0A916UVV6</accession>
<reference evidence="3" key="1">
    <citation type="journal article" date="2014" name="Int. J. Syst. Evol. Microbiol.">
        <title>Complete genome sequence of Corynebacterium casei LMG S-19264T (=DSM 44701T), isolated from a smear-ripened cheese.</title>
        <authorList>
            <consortium name="US DOE Joint Genome Institute (JGI-PGF)"/>
            <person name="Walter F."/>
            <person name="Albersmeier A."/>
            <person name="Kalinowski J."/>
            <person name="Ruckert C."/>
        </authorList>
    </citation>
    <scope>NUCLEOTIDE SEQUENCE</scope>
    <source>
        <strain evidence="3">CGMCC 1.12919</strain>
    </source>
</reference>
<dbReference type="EMBL" id="BMGG01000011">
    <property type="protein sequence ID" value="GGC90452.1"/>
    <property type="molecule type" value="Genomic_DNA"/>
</dbReference>
<dbReference type="PANTHER" id="PTHR34413">
    <property type="entry name" value="PROPHAGE TAIL FIBER ASSEMBLY PROTEIN HOMOLOG TFAE-RELATED-RELATED"/>
    <property type="match status" value="1"/>
</dbReference>
<keyword evidence="4" id="KW-1185">Reference proteome</keyword>
<dbReference type="InterPro" id="IPR051220">
    <property type="entry name" value="TFA_Chaperone"/>
</dbReference>
<dbReference type="InterPro" id="IPR027417">
    <property type="entry name" value="P-loop_NTPase"/>
</dbReference>
<gene>
    <name evidence="3" type="ORF">GCM10010994_55330</name>
</gene>
<dbReference type="Gene3D" id="3.40.50.300">
    <property type="entry name" value="P-loop containing nucleotide triphosphate hydrolases"/>
    <property type="match status" value="1"/>
</dbReference>
<dbReference type="GO" id="GO:0004519">
    <property type="term" value="F:endonuclease activity"/>
    <property type="evidence" value="ECO:0007669"/>
    <property type="project" value="InterPro"/>
</dbReference>
<dbReference type="GO" id="GO:0016887">
    <property type="term" value="F:ATP hydrolysis activity"/>
    <property type="evidence" value="ECO:0007669"/>
    <property type="project" value="InterPro"/>
</dbReference>
<name>A0A916UVV6_9HYPH</name>
<evidence type="ECO:0000259" key="1">
    <source>
        <dbReference type="Pfam" id="PF05876"/>
    </source>
</evidence>
<evidence type="ECO:0000313" key="4">
    <source>
        <dbReference type="Proteomes" id="UP000637002"/>
    </source>
</evidence>
<feature type="domain" description="Terminase large subunit GpA endonuclease" evidence="2">
    <location>
        <begin position="300"/>
        <end position="577"/>
    </location>
</feature>
<proteinExistence type="inferred from homology"/>
<dbReference type="Proteomes" id="UP000637002">
    <property type="component" value="Unassembled WGS sequence"/>
</dbReference>
<dbReference type="HAMAP" id="MF_04144">
    <property type="entry name" value="TERL_LAMBDA"/>
    <property type="match status" value="1"/>
</dbReference>
<feature type="domain" description="Phage terminase large subunit GpA ATPase" evidence="1">
    <location>
        <begin position="37"/>
        <end position="291"/>
    </location>
</feature>
<protein>
    <submittedName>
        <fullName evidence="3">Terminase</fullName>
    </submittedName>
</protein>
<dbReference type="AlphaFoldDB" id="A0A916UVV6"/>
<reference evidence="3" key="2">
    <citation type="submission" date="2020-09" db="EMBL/GenBank/DDBJ databases">
        <authorList>
            <person name="Sun Q."/>
            <person name="Zhou Y."/>
        </authorList>
    </citation>
    <scope>NUCLEOTIDE SEQUENCE</scope>
    <source>
        <strain evidence="3">CGMCC 1.12919</strain>
    </source>
</reference>
<sequence length="637" mass="70789">MALIARVRRAFERWKPPPRLTVSEWADRERRLSAEASAAPGRWVTAAAEYQRGIMDALSDPTVKSIVVPKAAQVGWTEILNNIVGFHIAQDPAPLLVIQPTLEMGEAWSKDRLAPMLRDTPMLAGKVRDPRARDSGNTLLHKLFPGGHLSVVGANSPASLASRPIRVVLADEVDRYPVSAGSEGDPLKLAAKRQTTFWNRKTLLGSTPTLKTTSVVWREWERSDQRRFMVPCPHCKTLQHLKWSQVRWNKTKDEAGDTVAHHPESAIYSCEACSRPWTDVERWAALRKGHWQATAQFSGIAGFHVPGFLSPWLTLEQIVSEFLEAAERPELLQVWVNTVLGEPWEEKGDGANAADLINRGEVYDGDSLPDAIVALTAGIDVQGDRLEVQVLGWGRQEECWACLYEVLPGDPAQPQVWKDLDALLLSPMRTDAGRLLRVRSACIDTGGHHGAQVLSFCRSRRNRRVFPTKGMAGPKPIWPKRASRTKTNDTVFLLGVDTAKDALYGRLKIAKPGPGYIHFPADDAFNRAYFDQLTAEQVMTRYREGRPYRVWVLPKGKRNEALDTAVLALAALRSLPIRLDRISPHVDAEAGASPTATAETPAAFDPPIAVQAEAVRAAPRARQQNFLGRRRGWLSPR</sequence>
<evidence type="ECO:0000259" key="2">
    <source>
        <dbReference type="Pfam" id="PF20454"/>
    </source>
</evidence>